<organism evidence="1 2">
    <name type="scientific">Dendrolimus kikuchii</name>
    <dbReference type="NCBI Taxonomy" id="765133"/>
    <lineage>
        <taxon>Eukaryota</taxon>
        <taxon>Metazoa</taxon>
        <taxon>Ecdysozoa</taxon>
        <taxon>Arthropoda</taxon>
        <taxon>Hexapoda</taxon>
        <taxon>Insecta</taxon>
        <taxon>Pterygota</taxon>
        <taxon>Neoptera</taxon>
        <taxon>Endopterygota</taxon>
        <taxon>Lepidoptera</taxon>
        <taxon>Glossata</taxon>
        <taxon>Ditrysia</taxon>
        <taxon>Bombycoidea</taxon>
        <taxon>Lasiocampidae</taxon>
        <taxon>Dendrolimus</taxon>
    </lineage>
</organism>
<evidence type="ECO:0000313" key="2">
    <source>
        <dbReference type="Proteomes" id="UP000824533"/>
    </source>
</evidence>
<accession>A0ACC1DDS9</accession>
<name>A0ACC1DDS9_9NEOP</name>
<comment type="caution">
    <text evidence="1">The sequence shown here is derived from an EMBL/GenBank/DDBJ whole genome shotgun (WGS) entry which is preliminary data.</text>
</comment>
<dbReference type="EMBL" id="CM034390">
    <property type="protein sequence ID" value="KAJ0181582.1"/>
    <property type="molecule type" value="Genomic_DNA"/>
</dbReference>
<proteinExistence type="predicted"/>
<gene>
    <name evidence="1" type="ORF">K1T71_002304</name>
</gene>
<protein>
    <submittedName>
        <fullName evidence="1">Uncharacterized protein</fullName>
    </submittedName>
</protein>
<reference evidence="1 2" key="1">
    <citation type="journal article" date="2021" name="Front. Genet.">
        <title>Chromosome-Level Genome Assembly Reveals Significant Gene Expansion in the Toll and IMD Signaling Pathways of Dendrolimus kikuchii.</title>
        <authorList>
            <person name="Zhou J."/>
            <person name="Wu P."/>
            <person name="Xiong Z."/>
            <person name="Liu N."/>
            <person name="Zhao N."/>
            <person name="Ji M."/>
            <person name="Qiu Y."/>
            <person name="Yang B."/>
        </authorList>
    </citation>
    <scope>NUCLEOTIDE SEQUENCE [LARGE SCALE GENOMIC DNA]</scope>
    <source>
        <strain evidence="1">Ann1</strain>
    </source>
</reference>
<dbReference type="Proteomes" id="UP000824533">
    <property type="component" value="Linkage Group LG04"/>
</dbReference>
<keyword evidence="2" id="KW-1185">Reference proteome</keyword>
<evidence type="ECO:0000313" key="1">
    <source>
        <dbReference type="EMBL" id="KAJ0181582.1"/>
    </source>
</evidence>
<sequence>MGICLDTEQNNEELETTGGERSRAASAWVGRETPPTAAFPMQNTSHVKFEPPTVPVIFVLGGPGSGKVTHCDNMMQERHGVVHINMTDLLQQYAIGNDMQDFGTLSCKTVTEVLMLEMKMAPTAKTYLVSGYPRSMRDVAEYSDKIQTINGVVLVSWRQRVLERQIEYGARLGHVVLSLARMELNNFYKSVMPVADYFDQTNMLVAVNGERNPEEVYKDFRAAVLQILGSSEGQSTMNGVNGVGVGAGGIPGEIVGVEPAPHVEREYPRDDLIEEDVSQVVPPIIPQVVNGSIERNERIVSPQPEVIRVRGAMTSTPMLWVVGGPGSNKATLCQRAVTQQRGWTHFSLGQRLRALADAGGGPTSDGALARAALSGGELAPRELVTKLVRGAVNDASRSGHGLVLDGYPRDLEQMEQFENEFRLSPRMVLLDCSKLQLGRGRRDDSVAAFRRRLEVFRELSLPMLKTLDQDHRLVIVDGDTDSSEVQVEFTRVLNEEMEKAEAIAAMPPQPVKKSSQSGPRTDMSTMQQFAHAMSRMGGGLANGHANGGVGNENKFIFRTYTTNTLKIKPMMTNGTHIPTISQMTHDDVRRLYDQSSGEVVVNTHM</sequence>